<dbReference type="InterPro" id="IPR001279">
    <property type="entry name" value="Metallo-B-lactamas"/>
</dbReference>
<comment type="similarity">
    <text evidence="2">Belongs to the UPF0173 family.</text>
</comment>
<dbReference type="PANTHER" id="PTHR43546">
    <property type="entry name" value="UPF0173 METAL-DEPENDENT HYDROLASE MJ1163-RELATED"/>
    <property type="match status" value="1"/>
</dbReference>
<dbReference type="Gene3D" id="3.60.15.10">
    <property type="entry name" value="Ribonuclease Z/Hydroxyacylglutathione hydrolase-like"/>
    <property type="match status" value="1"/>
</dbReference>
<dbReference type="HAMAP" id="MF_00457">
    <property type="entry name" value="UPF0173"/>
    <property type="match status" value="1"/>
</dbReference>
<evidence type="ECO:0000313" key="4">
    <source>
        <dbReference type="EMBL" id="QUH23888.1"/>
    </source>
</evidence>
<reference evidence="4" key="1">
    <citation type="submission" date="2020-07" db="EMBL/GenBank/DDBJ databases">
        <title>Methanobacterium. sp. MethCan genome.</title>
        <authorList>
            <person name="Postec A."/>
            <person name="Quemeneur M."/>
        </authorList>
    </citation>
    <scope>NUCLEOTIDE SEQUENCE</scope>
    <source>
        <strain evidence="4">MethCAN</strain>
    </source>
</reference>
<dbReference type="EMBL" id="CP058560">
    <property type="protein sequence ID" value="QUH23888.1"/>
    <property type="molecule type" value="Genomic_DNA"/>
</dbReference>
<dbReference type="Pfam" id="PF13483">
    <property type="entry name" value="Lactamase_B_3"/>
    <property type="match status" value="1"/>
</dbReference>
<dbReference type="SUPFAM" id="SSF56281">
    <property type="entry name" value="Metallo-hydrolase/oxidoreductase"/>
    <property type="match status" value="1"/>
</dbReference>
<dbReference type="OrthoDB" id="28313at2157"/>
<feature type="domain" description="Metallo-beta-lactamase" evidence="3">
    <location>
        <begin position="7"/>
        <end position="194"/>
    </location>
</feature>
<protein>
    <recommendedName>
        <fullName evidence="2">UPF0173 metal-dependent hydrolase HYG87_09040</fullName>
    </recommendedName>
</protein>
<evidence type="ECO:0000259" key="3">
    <source>
        <dbReference type="SMART" id="SM00849"/>
    </source>
</evidence>
<evidence type="ECO:0000256" key="1">
    <source>
        <dbReference type="ARBA" id="ARBA00022801"/>
    </source>
</evidence>
<dbReference type="KEGG" id="meme:HYG87_09040"/>
<dbReference type="InterPro" id="IPR022877">
    <property type="entry name" value="UPF0173"/>
</dbReference>
<name>A0A8T8K5L1_9EURY</name>
<proteinExistence type="inferred from homology"/>
<dbReference type="AlphaFoldDB" id="A0A8T8K5L1"/>
<sequence length="232" mass="25680">MEIRWFGHSAFEIVSEENLKILIDPFISNNPSCQVAVEDIGADVILLTHGHADHFGDAMEIADRNNALLIANHELSIFLAQQGFETLGMNTGGSCMVQNVKITMVDAQHSSDIDFMEEVAPGGSAAGFIIQLENGYRIYHAGDTGLFGDMKQVIGEIFKPDMAILPMGDRFTMDPEAASIAAQWIYPQKVIPMHYNTFPIIQQDPDHFVELVKSKSPEIDVVILKPGQTYQE</sequence>
<evidence type="ECO:0000256" key="2">
    <source>
        <dbReference type="HAMAP-Rule" id="MF_00457"/>
    </source>
</evidence>
<dbReference type="Proteomes" id="UP000681041">
    <property type="component" value="Chromosome"/>
</dbReference>
<dbReference type="PANTHER" id="PTHR43546:SF3">
    <property type="entry name" value="UPF0173 METAL-DEPENDENT HYDROLASE MJ1163"/>
    <property type="match status" value="1"/>
</dbReference>
<dbReference type="NCBIfam" id="NF001911">
    <property type="entry name" value="PRK00685.1"/>
    <property type="match status" value="1"/>
</dbReference>
<keyword evidence="1 2" id="KW-0378">Hydrolase</keyword>
<dbReference type="SMART" id="SM00849">
    <property type="entry name" value="Lactamase_B"/>
    <property type="match status" value="1"/>
</dbReference>
<dbReference type="RefSeq" id="WP_211532845.1">
    <property type="nucleotide sequence ID" value="NZ_CP058560.1"/>
</dbReference>
<dbReference type="GeneID" id="64820907"/>
<organism evidence="4 5">
    <name type="scientific">Methanobacterium alkalithermotolerans</name>
    <dbReference type="NCBI Taxonomy" id="2731220"/>
    <lineage>
        <taxon>Archaea</taxon>
        <taxon>Methanobacteriati</taxon>
        <taxon>Methanobacteriota</taxon>
        <taxon>Methanomada group</taxon>
        <taxon>Methanobacteria</taxon>
        <taxon>Methanobacteriales</taxon>
        <taxon>Methanobacteriaceae</taxon>
        <taxon>Methanobacterium</taxon>
    </lineage>
</organism>
<gene>
    <name evidence="4" type="ORF">HYG87_09040</name>
</gene>
<dbReference type="InterPro" id="IPR036866">
    <property type="entry name" value="RibonucZ/Hydroxyglut_hydro"/>
</dbReference>
<accession>A0A8T8K5L1</accession>
<keyword evidence="5" id="KW-1185">Reference proteome</keyword>
<dbReference type="InterPro" id="IPR050114">
    <property type="entry name" value="UPF0173_UPF0282_UlaG_hydrolase"/>
</dbReference>
<evidence type="ECO:0000313" key="5">
    <source>
        <dbReference type="Proteomes" id="UP000681041"/>
    </source>
</evidence>
<dbReference type="GO" id="GO:0016787">
    <property type="term" value="F:hydrolase activity"/>
    <property type="evidence" value="ECO:0007669"/>
    <property type="project" value="UniProtKB-UniRule"/>
</dbReference>